<evidence type="ECO:0000259" key="24">
    <source>
        <dbReference type="PROSITE" id="PS51677"/>
    </source>
</evidence>
<dbReference type="Proteomes" id="UP000005240">
    <property type="component" value="Unassembled WGS sequence"/>
</dbReference>
<keyword evidence="18" id="KW-0961">Cell wall biogenesis/degradation</keyword>
<evidence type="ECO:0000256" key="19">
    <source>
        <dbReference type="ARBA" id="ARBA00023326"/>
    </source>
</evidence>
<evidence type="ECO:0000313" key="27">
    <source>
        <dbReference type="Proteomes" id="UP000005240"/>
    </source>
</evidence>
<dbReference type="FunFam" id="3.20.20.370:FF:000004">
    <property type="entry name" value="Related to Chitin deacetylase"/>
    <property type="match status" value="1"/>
</dbReference>
<evidence type="ECO:0000256" key="13">
    <source>
        <dbReference type="ARBA" id="ARBA00023136"/>
    </source>
</evidence>
<reference evidence="26" key="4">
    <citation type="submission" date="2025-05" db="UniProtKB">
        <authorList>
            <consortium name="EnsemblFungi"/>
        </authorList>
    </citation>
    <scope>IDENTIFICATION</scope>
    <source>
        <strain evidence="26">isolate 1-1 / race 1 (BBBD)</strain>
    </source>
</reference>
<keyword evidence="5" id="KW-1003">Cell membrane</keyword>
<dbReference type="PROSITE" id="PS51677">
    <property type="entry name" value="NODB"/>
    <property type="match status" value="1"/>
</dbReference>
<keyword evidence="8" id="KW-0336">GPI-anchor</keyword>
<keyword evidence="27" id="KW-1185">Reference proteome</keyword>
<dbReference type="Pfam" id="PF01522">
    <property type="entry name" value="Polysacc_deac_1"/>
    <property type="match status" value="1"/>
</dbReference>
<dbReference type="OrthoDB" id="407355at2759"/>
<keyword evidence="17" id="KW-0449">Lipoprotein</keyword>
<dbReference type="STRING" id="630390.A0A180G666"/>
<evidence type="ECO:0000256" key="14">
    <source>
        <dbReference type="ARBA" id="ARBA00023180"/>
    </source>
</evidence>
<dbReference type="PANTHER" id="PTHR10587:SF133">
    <property type="entry name" value="CHITIN DEACETYLASE 1-RELATED"/>
    <property type="match status" value="1"/>
</dbReference>
<evidence type="ECO:0000256" key="4">
    <source>
        <dbReference type="ARBA" id="ARBA00010973"/>
    </source>
</evidence>
<dbReference type="InterPro" id="IPR050248">
    <property type="entry name" value="Polysacc_deacetylase_ArnD"/>
</dbReference>
<reference evidence="25" key="2">
    <citation type="submission" date="2016-05" db="EMBL/GenBank/DDBJ databases">
        <title>Comparative analysis highlights variable genome content of wheat rusts and divergence of the mating loci.</title>
        <authorList>
            <person name="Cuomo C.A."/>
            <person name="Bakkeren G."/>
            <person name="Szabo L."/>
            <person name="Khalil H."/>
            <person name="Joly D."/>
            <person name="Goldberg J."/>
            <person name="Young S."/>
            <person name="Zeng Q."/>
            <person name="Fellers J."/>
        </authorList>
    </citation>
    <scope>NUCLEOTIDE SEQUENCE [LARGE SCALE GENOMIC DNA]</scope>
    <source>
        <strain evidence="25">1-1 BBBD Race 1</strain>
    </source>
</reference>
<dbReference type="PANTHER" id="PTHR10587">
    <property type="entry name" value="GLYCOSYL TRANSFERASE-RELATED"/>
    <property type="match status" value="1"/>
</dbReference>
<feature type="compositionally biased region" description="Gly residues" evidence="22">
    <location>
        <begin position="366"/>
        <end position="381"/>
    </location>
</feature>
<dbReference type="GO" id="GO:0005886">
    <property type="term" value="C:plasma membrane"/>
    <property type="evidence" value="ECO:0007669"/>
    <property type="project" value="UniProtKB-SubCell"/>
</dbReference>
<evidence type="ECO:0000256" key="23">
    <source>
        <dbReference type="SAM" id="SignalP"/>
    </source>
</evidence>
<dbReference type="GO" id="GO:0009272">
    <property type="term" value="P:fungal-type cell wall biogenesis"/>
    <property type="evidence" value="ECO:0007669"/>
    <property type="project" value="UniProtKB-ARBA"/>
</dbReference>
<dbReference type="EMBL" id="ADAS02000202">
    <property type="protein sequence ID" value="OAV88175.1"/>
    <property type="molecule type" value="Genomic_DNA"/>
</dbReference>
<keyword evidence="10 23" id="KW-0732">Signal</keyword>
<protein>
    <recommendedName>
        <fullName evidence="20">chitin deacetylase</fullName>
        <ecNumber evidence="20">3.5.1.41</ecNumber>
    </recommendedName>
</protein>
<evidence type="ECO:0000256" key="22">
    <source>
        <dbReference type="SAM" id="MobiDB-lite"/>
    </source>
</evidence>
<keyword evidence="11" id="KW-0378">Hydrolase</keyword>
<dbReference type="InterPro" id="IPR002509">
    <property type="entry name" value="NODB_dom"/>
</dbReference>
<evidence type="ECO:0000256" key="1">
    <source>
        <dbReference type="ARBA" id="ARBA00001941"/>
    </source>
</evidence>
<dbReference type="GO" id="GO:0046872">
    <property type="term" value="F:metal ion binding"/>
    <property type="evidence" value="ECO:0007669"/>
    <property type="project" value="UniProtKB-KW"/>
</dbReference>
<keyword evidence="9" id="KW-0479">Metal-binding</keyword>
<dbReference type="EC" id="3.5.1.41" evidence="20"/>
<comment type="subcellular location">
    <subcellularLocation>
        <location evidence="3">Cell membrane</location>
        <topology evidence="3">Lipid-anchor</topology>
        <topology evidence="3">GPI-anchor</topology>
    </subcellularLocation>
    <subcellularLocation>
        <location evidence="2">Secreted</location>
        <location evidence="2">Cell wall</location>
    </subcellularLocation>
</comment>
<evidence type="ECO:0000256" key="16">
    <source>
        <dbReference type="ARBA" id="ARBA00023285"/>
    </source>
</evidence>
<evidence type="ECO:0000313" key="26">
    <source>
        <dbReference type="EnsemblFungi" id="PTTG_06918-t43_1-p1"/>
    </source>
</evidence>
<keyword evidence="19" id="KW-0624">Polysaccharide degradation</keyword>
<evidence type="ECO:0000256" key="8">
    <source>
        <dbReference type="ARBA" id="ARBA00022622"/>
    </source>
</evidence>
<dbReference type="GO" id="GO:0004099">
    <property type="term" value="F:chitin deacetylase activity"/>
    <property type="evidence" value="ECO:0007669"/>
    <property type="project" value="UniProtKB-EC"/>
</dbReference>
<evidence type="ECO:0000256" key="3">
    <source>
        <dbReference type="ARBA" id="ARBA00004609"/>
    </source>
</evidence>
<comment type="cofactor">
    <cofactor evidence="1">
        <name>Co(2+)</name>
        <dbReference type="ChEBI" id="CHEBI:48828"/>
    </cofactor>
</comment>
<evidence type="ECO:0000256" key="9">
    <source>
        <dbReference type="ARBA" id="ARBA00022723"/>
    </source>
</evidence>
<evidence type="ECO:0000256" key="21">
    <source>
        <dbReference type="ARBA" id="ARBA00048494"/>
    </source>
</evidence>
<keyword evidence="15" id="KW-0119">Carbohydrate metabolism</keyword>
<evidence type="ECO:0000256" key="11">
    <source>
        <dbReference type="ARBA" id="ARBA00022801"/>
    </source>
</evidence>
<gene>
    <name evidence="25" type="ORF">PTTG_06918</name>
</gene>
<dbReference type="EnsemblFungi" id="PTTG_06918-t43_1">
    <property type="protein sequence ID" value="PTTG_06918-t43_1-p1"/>
    <property type="gene ID" value="PTTG_06918"/>
</dbReference>
<evidence type="ECO:0000256" key="2">
    <source>
        <dbReference type="ARBA" id="ARBA00004191"/>
    </source>
</evidence>
<evidence type="ECO:0000256" key="10">
    <source>
        <dbReference type="ARBA" id="ARBA00022729"/>
    </source>
</evidence>
<evidence type="ECO:0000256" key="18">
    <source>
        <dbReference type="ARBA" id="ARBA00023316"/>
    </source>
</evidence>
<evidence type="ECO:0000256" key="12">
    <source>
        <dbReference type="ARBA" id="ARBA00023024"/>
    </source>
</evidence>
<dbReference type="InterPro" id="IPR011330">
    <property type="entry name" value="Glyco_hydro/deAcase_b/a-brl"/>
</dbReference>
<dbReference type="GO" id="GO:0000272">
    <property type="term" value="P:polysaccharide catabolic process"/>
    <property type="evidence" value="ECO:0007669"/>
    <property type="project" value="UniProtKB-KW"/>
</dbReference>
<dbReference type="GO" id="GO:0098552">
    <property type="term" value="C:side of membrane"/>
    <property type="evidence" value="ECO:0007669"/>
    <property type="project" value="UniProtKB-KW"/>
</dbReference>
<dbReference type="SUPFAM" id="SSF88713">
    <property type="entry name" value="Glycoside hydrolase/deacetylase"/>
    <property type="match status" value="1"/>
</dbReference>
<dbReference type="GO" id="GO:0006032">
    <property type="term" value="P:chitin catabolic process"/>
    <property type="evidence" value="ECO:0007669"/>
    <property type="project" value="UniProtKB-KW"/>
</dbReference>
<feature type="region of interest" description="Disordered" evidence="22">
    <location>
        <begin position="366"/>
        <end position="420"/>
    </location>
</feature>
<feature type="compositionally biased region" description="Polar residues" evidence="22">
    <location>
        <begin position="400"/>
        <end position="411"/>
    </location>
</feature>
<comment type="catalytic activity">
    <reaction evidence="21">
        <text>[(1-&gt;4)-N-acetyl-beta-D-glucosaminyl](n) + n H2O = chitosan + n acetate</text>
        <dbReference type="Rhea" id="RHEA:10464"/>
        <dbReference type="Rhea" id="RHEA-COMP:9593"/>
        <dbReference type="Rhea" id="RHEA-COMP:9597"/>
        <dbReference type="ChEBI" id="CHEBI:15377"/>
        <dbReference type="ChEBI" id="CHEBI:17029"/>
        <dbReference type="ChEBI" id="CHEBI:30089"/>
        <dbReference type="ChEBI" id="CHEBI:57704"/>
        <dbReference type="EC" id="3.5.1.41"/>
    </reaction>
    <physiologicalReaction direction="left-to-right" evidence="21">
        <dbReference type="Rhea" id="RHEA:10465"/>
    </physiologicalReaction>
</comment>
<keyword evidence="6" id="KW-0134">Cell wall</keyword>
<reference evidence="26 27" key="3">
    <citation type="journal article" date="2017" name="G3 (Bethesda)">
        <title>Comparative analysis highlights variable genome content of wheat rusts and divergence of the mating loci.</title>
        <authorList>
            <person name="Cuomo C.A."/>
            <person name="Bakkeren G."/>
            <person name="Khalil H.B."/>
            <person name="Panwar V."/>
            <person name="Joly D."/>
            <person name="Linning R."/>
            <person name="Sakthikumar S."/>
            <person name="Song X."/>
            <person name="Adiconis X."/>
            <person name="Fan L."/>
            <person name="Goldberg J.M."/>
            <person name="Levin J.Z."/>
            <person name="Young S."/>
            <person name="Zeng Q."/>
            <person name="Anikster Y."/>
            <person name="Bruce M."/>
            <person name="Wang M."/>
            <person name="Yin C."/>
            <person name="McCallum B."/>
            <person name="Szabo L.J."/>
            <person name="Hulbert S."/>
            <person name="Chen X."/>
            <person name="Fellers J.P."/>
        </authorList>
    </citation>
    <scope>NUCLEOTIDE SEQUENCE</scope>
    <source>
        <strain evidence="26">isolate 1-1 / race 1 (BBBD)</strain>
        <strain evidence="27">Isolate 1-1 / race 1 (BBBD)</strain>
    </source>
</reference>
<feature type="domain" description="NodB homology" evidence="24">
    <location>
        <begin position="146"/>
        <end position="340"/>
    </location>
</feature>
<keyword evidence="12" id="KW-0146">Chitin degradation</keyword>
<proteinExistence type="inferred from homology"/>
<keyword evidence="14" id="KW-0325">Glycoprotein</keyword>
<name>A0A180G666_PUCT1</name>
<evidence type="ECO:0000313" key="25">
    <source>
        <dbReference type="EMBL" id="OAV88175.1"/>
    </source>
</evidence>
<keyword evidence="7" id="KW-0964">Secreted</keyword>
<organism evidence="25">
    <name type="scientific">Puccinia triticina (isolate 1-1 / race 1 (BBBD))</name>
    <name type="common">Brown leaf rust fungus</name>
    <dbReference type="NCBI Taxonomy" id="630390"/>
    <lineage>
        <taxon>Eukaryota</taxon>
        <taxon>Fungi</taxon>
        <taxon>Dikarya</taxon>
        <taxon>Basidiomycota</taxon>
        <taxon>Pucciniomycotina</taxon>
        <taxon>Pucciniomycetes</taxon>
        <taxon>Pucciniales</taxon>
        <taxon>Pucciniaceae</taxon>
        <taxon>Puccinia</taxon>
    </lineage>
</organism>
<dbReference type="Gene3D" id="3.20.20.370">
    <property type="entry name" value="Glycoside hydrolase/deacetylase"/>
    <property type="match status" value="1"/>
</dbReference>
<comment type="similarity">
    <text evidence="4">Belongs to the polysaccharide deacetylase family.</text>
</comment>
<evidence type="ECO:0000256" key="6">
    <source>
        <dbReference type="ARBA" id="ARBA00022512"/>
    </source>
</evidence>
<reference evidence="25" key="1">
    <citation type="submission" date="2009-11" db="EMBL/GenBank/DDBJ databases">
        <authorList>
            <consortium name="The Broad Institute Genome Sequencing Platform"/>
            <person name="Ward D."/>
            <person name="Feldgarden M."/>
            <person name="Earl A."/>
            <person name="Young S.K."/>
            <person name="Zeng Q."/>
            <person name="Koehrsen M."/>
            <person name="Alvarado L."/>
            <person name="Berlin A."/>
            <person name="Bochicchio J."/>
            <person name="Borenstein D."/>
            <person name="Chapman S.B."/>
            <person name="Chen Z."/>
            <person name="Engels R."/>
            <person name="Freedman E."/>
            <person name="Gellesch M."/>
            <person name="Goldberg J."/>
            <person name="Griggs A."/>
            <person name="Gujja S."/>
            <person name="Heilman E."/>
            <person name="Heiman D."/>
            <person name="Hepburn T."/>
            <person name="Howarth C."/>
            <person name="Jen D."/>
            <person name="Larson L."/>
            <person name="Lewis B."/>
            <person name="Mehta T."/>
            <person name="Park D."/>
            <person name="Pearson M."/>
            <person name="Roberts A."/>
            <person name="Saif S."/>
            <person name="Shea T."/>
            <person name="Shenoy N."/>
            <person name="Sisk P."/>
            <person name="Stolte C."/>
            <person name="Sykes S."/>
            <person name="Thomson T."/>
            <person name="Walk T."/>
            <person name="White J."/>
            <person name="Yandava C."/>
            <person name="Izard J."/>
            <person name="Baranova O.V."/>
            <person name="Blanton J.M."/>
            <person name="Tanner A.C."/>
            <person name="Dewhirst F.E."/>
            <person name="Haas B."/>
            <person name="Nusbaum C."/>
            <person name="Birren B."/>
        </authorList>
    </citation>
    <scope>NUCLEOTIDE SEQUENCE [LARGE SCALE GENOMIC DNA]</scope>
    <source>
        <strain evidence="25">1-1 BBBD Race 1</strain>
    </source>
</reference>
<evidence type="ECO:0000256" key="20">
    <source>
        <dbReference type="ARBA" id="ARBA00024056"/>
    </source>
</evidence>
<evidence type="ECO:0000256" key="5">
    <source>
        <dbReference type="ARBA" id="ARBA00022475"/>
    </source>
</evidence>
<keyword evidence="16" id="KW-0170">Cobalt</keyword>
<dbReference type="AlphaFoldDB" id="A0A180G666"/>
<dbReference type="VEuPathDB" id="FungiDB:PTTG_06918"/>
<evidence type="ECO:0000256" key="7">
    <source>
        <dbReference type="ARBA" id="ARBA00022525"/>
    </source>
</evidence>
<feature type="chain" id="PRO_5008109604" description="chitin deacetylase" evidence="23">
    <location>
        <begin position="24"/>
        <end position="442"/>
    </location>
</feature>
<keyword evidence="13" id="KW-0472">Membrane</keyword>
<accession>A0A180G666</accession>
<sequence length="442" mass="45819">MGTSLLRTLVVICLTTLPFLSEAQNSGSGASGGDLSIGPIPSTKTYPAGTQSPIPGAPPLPAVSIDSNQYPPLDKIPPTDSEVVKAWLSKIDLSKAPTSKPTGLNGCSNTTFNADAIAKAGPEGNCWWSCAGCTRSTDITTCPSKGTLGASFDDGPSEFTPTVLQYLAENKLKATFFIVGSRAISLPDVLRAEYMAGHQLCLHTWSHPSLTSLTNEQIVAEFAWSLKAFKDILGMVPNCARPPYSDIDDRVRYIMNAMGLKTILWTRTSTTNFDTNDWKVVDGINPASTSIQAFQGFLTAATTLQTGFIVLTHDLFSQTVALSTKHFLPTALKTPGMKVQSISDCLGQSPGASYFETAGTAGGAASGGTAAGGTAAGGTAPGGTAPAGNSTSGQNGTGKSGSTSPATNQPGSPAKPKDSGASRTKVFLWQSALFLVIILVLV</sequence>
<dbReference type="GO" id="GO:0071555">
    <property type="term" value="P:cell wall organization"/>
    <property type="evidence" value="ECO:0007669"/>
    <property type="project" value="UniProtKB-KW"/>
</dbReference>
<evidence type="ECO:0000256" key="17">
    <source>
        <dbReference type="ARBA" id="ARBA00023288"/>
    </source>
</evidence>
<evidence type="ECO:0000256" key="15">
    <source>
        <dbReference type="ARBA" id="ARBA00023277"/>
    </source>
</evidence>
<feature type="signal peptide" evidence="23">
    <location>
        <begin position="1"/>
        <end position="23"/>
    </location>
</feature>